<dbReference type="Pfam" id="PF13561">
    <property type="entry name" value="adh_short_C2"/>
    <property type="match status" value="1"/>
</dbReference>
<accession>A0A239J696</accession>
<dbReference type="PANTHER" id="PTHR42879:SF2">
    <property type="entry name" value="3-OXOACYL-[ACYL-CARRIER-PROTEIN] REDUCTASE FABG"/>
    <property type="match status" value="1"/>
</dbReference>
<dbReference type="PRINTS" id="PR00081">
    <property type="entry name" value="GDHRDH"/>
</dbReference>
<evidence type="ECO:0000313" key="3">
    <source>
        <dbReference type="EMBL" id="SNT01350.1"/>
    </source>
</evidence>
<evidence type="ECO:0000256" key="2">
    <source>
        <dbReference type="ARBA" id="ARBA00023221"/>
    </source>
</evidence>
<dbReference type="RefSeq" id="WP_089284875.1">
    <property type="nucleotide sequence ID" value="NZ_FZOJ01000033.1"/>
</dbReference>
<comment type="similarity">
    <text evidence="1">Belongs to the short-chain dehydrogenases/reductases (SDR) family.</text>
</comment>
<organism evidence="3 4">
    <name type="scientific">Anaerovirgula multivorans</name>
    <dbReference type="NCBI Taxonomy" id="312168"/>
    <lineage>
        <taxon>Bacteria</taxon>
        <taxon>Bacillati</taxon>
        <taxon>Bacillota</taxon>
        <taxon>Clostridia</taxon>
        <taxon>Peptostreptococcales</taxon>
        <taxon>Natronincolaceae</taxon>
        <taxon>Anaerovirgula</taxon>
    </lineage>
</organism>
<keyword evidence="2" id="KW-0753">Steroid metabolism</keyword>
<dbReference type="PANTHER" id="PTHR42879">
    <property type="entry name" value="3-OXOACYL-(ACYL-CARRIER-PROTEIN) REDUCTASE"/>
    <property type="match status" value="1"/>
</dbReference>
<dbReference type="InterPro" id="IPR036291">
    <property type="entry name" value="NAD(P)-bd_dom_sf"/>
</dbReference>
<dbReference type="InterPro" id="IPR002347">
    <property type="entry name" value="SDR_fam"/>
</dbReference>
<keyword evidence="4" id="KW-1185">Reference proteome</keyword>
<dbReference type="GO" id="GO:0008202">
    <property type="term" value="P:steroid metabolic process"/>
    <property type="evidence" value="ECO:0007669"/>
    <property type="project" value="UniProtKB-KW"/>
</dbReference>
<dbReference type="InterPro" id="IPR050259">
    <property type="entry name" value="SDR"/>
</dbReference>
<dbReference type="OrthoDB" id="9803333at2"/>
<name>A0A239J696_9FIRM</name>
<keyword evidence="2" id="KW-0443">Lipid metabolism</keyword>
<dbReference type="AlphaFoldDB" id="A0A239J696"/>
<dbReference type="SUPFAM" id="SSF51735">
    <property type="entry name" value="NAD(P)-binding Rossmann-fold domains"/>
    <property type="match status" value="1"/>
</dbReference>
<evidence type="ECO:0000256" key="1">
    <source>
        <dbReference type="ARBA" id="ARBA00006484"/>
    </source>
</evidence>
<dbReference type="EMBL" id="FZOJ01000033">
    <property type="protein sequence ID" value="SNT01350.1"/>
    <property type="molecule type" value="Genomic_DNA"/>
</dbReference>
<evidence type="ECO:0000313" key="4">
    <source>
        <dbReference type="Proteomes" id="UP000198304"/>
    </source>
</evidence>
<proteinExistence type="inferred from homology"/>
<reference evidence="4" key="1">
    <citation type="submission" date="2017-06" db="EMBL/GenBank/DDBJ databases">
        <authorList>
            <person name="Varghese N."/>
            <person name="Submissions S."/>
        </authorList>
    </citation>
    <scope>NUCLEOTIDE SEQUENCE [LARGE SCALE GENOMIC DNA]</scope>
    <source>
        <strain evidence="4">SCA</strain>
    </source>
</reference>
<protein>
    <submittedName>
        <fullName evidence="3">3-oxoacyl-[acyl-carrier protein] reductase</fullName>
    </submittedName>
</protein>
<dbReference type="Gene3D" id="3.40.50.720">
    <property type="entry name" value="NAD(P)-binding Rossmann-like Domain"/>
    <property type="match status" value="1"/>
</dbReference>
<gene>
    <name evidence="3" type="ORF">SAMN05446037_103340</name>
</gene>
<sequence length="249" mass="27582">MDFNLKTVVITSWIKEIGRSISLALAREGANLAILCDTNDDEISTIVKEVKQFDTQIMIIQTNLADPEDVKKNMEEVYKVFGKIDILINFVPVEAEGEIFENLSYQNFEQNAILPTKMIFNCCKAAVQYLLKNEYGKIINLVNLGQCMAELGKSGSSTLRESIWGITKNLGKELAGKKITVNVVEAHYIPGGLTYASESLNDFSYKARSKADDFTGSVLFLASSKSNYITGQLIIVDGGLEAKNKVRCL</sequence>
<dbReference type="Proteomes" id="UP000198304">
    <property type="component" value="Unassembled WGS sequence"/>
</dbReference>